<keyword evidence="2" id="KW-0808">Transferase</keyword>
<dbReference type="AlphaFoldDB" id="A0A1I3VZ86"/>
<dbReference type="InterPro" id="IPR051908">
    <property type="entry name" value="Ribosomal_N-acetyltransferase"/>
</dbReference>
<keyword evidence="3" id="KW-1185">Reference proteome</keyword>
<dbReference type="PANTHER" id="PTHR43441:SF2">
    <property type="entry name" value="FAMILY ACETYLTRANSFERASE, PUTATIVE (AFU_ORTHOLOGUE AFUA_7G00850)-RELATED"/>
    <property type="match status" value="1"/>
</dbReference>
<protein>
    <submittedName>
        <fullName evidence="2">Protein N-acetyltransferase, RimJ/RimL family</fullName>
    </submittedName>
</protein>
<name>A0A1I3VZ86_9BURK</name>
<feature type="domain" description="N-acetyltransferase" evidence="1">
    <location>
        <begin position="20"/>
        <end position="175"/>
    </location>
</feature>
<dbReference type="InterPro" id="IPR016181">
    <property type="entry name" value="Acyl_CoA_acyltransferase"/>
</dbReference>
<dbReference type="Proteomes" id="UP000199548">
    <property type="component" value="Unassembled WGS sequence"/>
</dbReference>
<dbReference type="GO" id="GO:1990189">
    <property type="term" value="F:protein N-terminal-serine acetyltransferase activity"/>
    <property type="evidence" value="ECO:0007669"/>
    <property type="project" value="TreeGrafter"/>
</dbReference>
<sequence>MRQRTPYPFPEKIVLAGEFVALEPLSAEHLDDLWAAASRSDRSFDHLRYGPFETRASLSQVVQDLSSRDHQPFWAVRDSGTREVNGWLSLCDVYPQDGAIEIGSIWFSALMQRSRASTEAIFLLMRYALDALGYQRLVWRCSARNAASIGAAQRFGFVHEGVWRQAILIKGHQVDLAWFSILAEEWPARRRAIEAWLRKENFSPDGVALTRLSRDAKSELRCDTV</sequence>
<dbReference type="SUPFAM" id="SSF55729">
    <property type="entry name" value="Acyl-CoA N-acyltransferases (Nat)"/>
    <property type="match status" value="1"/>
</dbReference>
<dbReference type="RefSeq" id="WP_091020343.1">
    <property type="nucleotide sequence ID" value="NZ_CP041744.1"/>
</dbReference>
<dbReference type="InterPro" id="IPR000182">
    <property type="entry name" value="GNAT_dom"/>
</dbReference>
<organism evidence="2 3">
    <name type="scientific">Paraburkholderia megapolitana</name>
    <dbReference type="NCBI Taxonomy" id="420953"/>
    <lineage>
        <taxon>Bacteria</taxon>
        <taxon>Pseudomonadati</taxon>
        <taxon>Pseudomonadota</taxon>
        <taxon>Betaproteobacteria</taxon>
        <taxon>Burkholderiales</taxon>
        <taxon>Burkholderiaceae</taxon>
        <taxon>Paraburkholderia</taxon>
    </lineage>
</organism>
<proteinExistence type="predicted"/>
<dbReference type="PROSITE" id="PS51186">
    <property type="entry name" value="GNAT"/>
    <property type="match status" value="1"/>
</dbReference>
<dbReference type="GO" id="GO:0008999">
    <property type="term" value="F:protein-N-terminal-alanine acetyltransferase activity"/>
    <property type="evidence" value="ECO:0007669"/>
    <property type="project" value="TreeGrafter"/>
</dbReference>
<evidence type="ECO:0000313" key="2">
    <source>
        <dbReference type="EMBL" id="SFK00535.1"/>
    </source>
</evidence>
<dbReference type="GO" id="GO:0005737">
    <property type="term" value="C:cytoplasm"/>
    <property type="evidence" value="ECO:0007669"/>
    <property type="project" value="TreeGrafter"/>
</dbReference>
<dbReference type="Pfam" id="PF13302">
    <property type="entry name" value="Acetyltransf_3"/>
    <property type="match status" value="1"/>
</dbReference>
<gene>
    <name evidence="2" type="ORF">SAMN05192543_11559</name>
</gene>
<dbReference type="OrthoDB" id="5295305at2"/>
<dbReference type="PANTHER" id="PTHR43441">
    <property type="entry name" value="RIBOSOMAL-PROTEIN-SERINE ACETYLTRANSFERASE"/>
    <property type="match status" value="1"/>
</dbReference>
<dbReference type="EMBL" id="FOQU01000015">
    <property type="protein sequence ID" value="SFK00535.1"/>
    <property type="molecule type" value="Genomic_DNA"/>
</dbReference>
<dbReference type="Gene3D" id="3.40.630.30">
    <property type="match status" value="1"/>
</dbReference>
<evidence type="ECO:0000313" key="3">
    <source>
        <dbReference type="Proteomes" id="UP000199548"/>
    </source>
</evidence>
<accession>A0A1I3VZ86</accession>
<evidence type="ECO:0000259" key="1">
    <source>
        <dbReference type="PROSITE" id="PS51186"/>
    </source>
</evidence>
<reference evidence="2 3" key="1">
    <citation type="submission" date="2016-10" db="EMBL/GenBank/DDBJ databases">
        <authorList>
            <person name="de Groot N.N."/>
        </authorList>
    </citation>
    <scope>NUCLEOTIDE SEQUENCE [LARGE SCALE GENOMIC DNA]</scope>
    <source>
        <strain evidence="2 3">LMG 23650</strain>
    </source>
</reference>